<evidence type="ECO:0000313" key="2">
    <source>
        <dbReference type="EMBL" id="CAD8989659.1"/>
    </source>
</evidence>
<organism evidence="2">
    <name type="scientific">Eutreptiella gymnastica</name>
    <dbReference type="NCBI Taxonomy" id="73025"/>
    <lineage>
        <taxon>Eukaryota</taxon>
        <taxon>Discoba</taxon>
        <taxon>Euglenozoa</taxon>
        <taxon>Euglenida</taxon>
        <taxon>Spirocuta</taxon>
        <taxon>Euglenophyceae</taxon>
        <taxon>Eutreptiales</taxon>
        <taxon>Eutreptiaceae</taxon>
        <taxon>Eutreptiella</taxon>
    </lineage>
</organism>
<name>A0A7S1N0R6_9EUGL</name>
<gene>
    <name evidence="2" type="ORF">EGYM00392_LOCUS700</name>
</gene>
<dbReference type="AlphaFoldDB" id="A0A7S1N0R6"/>
<proteinExistence type="predicted"/>
<sequence>MDEEQQQLEHQGHFVSVMEEDGQKAEGRRETRQISLWLLLAYHTLIQTPHNAAMCSLSIICHSSGPAPGFPVNSAGNSTSLFDGVQALNVPATMPITRTFAFYHFAPSETWNRDRLGQRGDWTRTSRARLQC</sequence>
<reference evidence="2" key="1">
    <citation type="submission" date="2021-01" db="EMBL/GenBank/DDBJ databases">
        <authorList>
            <person name="Corre E."/>
            <person name="Pelletier E."/>
            <person name="Niang G."/>
            <person name="Scheremetjew M."/>
            <person name="Finn R."/>
            <person name="Kale V."/>
            <person name="Holt S."/>
            <person name="Cochrane G."/>
            <person name="Meng A."/>
            <person name="Brown T."/>
            <person name="Cohen L."/>
        </authorList>
    </citation>
    <scope>NUCLEOTIDE SEQUENCE</scope>
    <source>
        <strain evidence="2">NIES-381</strain>
    </source>
</reference>
<protein>
    <submittedName>
        <fullName evidence="2">Uncharacterized protein</fullName>
    </submittedName>
</protein>
<dbReference type="EMBL" id="HBGA01001904">
    <property type="protein sequence ID" value="CAD8989659.1"/>
    <property type="molecule type" value="Transcribed_RNA"/>
</dbReference>
<evidence type="ECO:0000256" key="1">
    <source>
        <dbReference type="SAM" id="MobiDB-lite"/>
    </source>
</evidence>
<feature type="region of interest" description="Disordered" evidence="1">
    <location>
        <begin position="1"/>
        <end position="26"/>
    </location>
</feature>
<accession>A0A7S1N0R6</accession>